<dbReference type="AlphaFoldDB" id="A0ABD6BKI0"/>
<evidence type="ECO:0000313" key="5">
    <source>
        <dbReference type="EMBL" id="MFD1565205.1"/>
    </source>
</evidence>
<keyword evidence="6" id="KW-1185">Reference proteome</keyword>
<keyword evidence="1" id="KW-0479">Metal-binding</keyword>
<gene>
    <name evidence="5" type="ORF">ACFR99_16835</name>
</gene>
<proteinExistence type="predicted"/>
<name>A0ABD6BKI0_9EURY</name>
<feature type="domain" description="Blue (type 1) copper" evidence="4">
    <location>
        <begin position="105"/>
        <end position="176"/>
    </location>
</feature>
<dbReference type="GO" id="GO:0046872">
    <property type="term" value="F:metal ion binding"/>
    <property type="evidence" value="ECO:0007669"/>
    <property type="project" value="UniProtKB-KW"/>
</dbReference>
<dbReference type="EMBL" id="JBHUDI010000011">
    <property type="protein sequence ID" value="MFD1565205.1"/>
    <property type="molecule type" value="Genomic_DNA"/>
</dbReference>
<dbReference type="PROSITE" id="PS51318">
    <property type="entry name" value="TAT"/>
    <property type="match status" value="1"/>
</dbReference>
<dbReference type="SUPFAM" id="SSF49503">
    <property type="entry name" value="Cupredoxins"/>
    <property type="match status" value="2"/>
</dbReference>
<keyword evidence="2" id="KW-0186">Copper</keyword>
<reference evidence="5 6" key="1">
    <citation type="journal article" date="2019" name="Int. J. Syst. Evol. Microbiol.">
        <title>The Global Catalogue of Microorganisms (GCM) 10K type strain sequencing project: providing services to taxonomists for standard genome sequencing and annotation.</title>
        <authorList>
            <consortium name="The Broad Institute Genomics Platform"/>
            <consortium name="The Broad Institute Genome Sequencing Center for Infectious Disease"/>
            <person name="Wu L."/>
            <person name="Ma J."/>
        </authorList>
    </citation>
    <scope>NUCLEOTIDE SEQUENCE [LARGE SCALE GENOMIC DNA]</scope>
    <source>
        <strain evidence="5 6">CGMCC 1.12230</strain>
    </source>
</reference>
<evidence type="ECO:0000256" key="2">
    <source>
        <dbReference type="ARBA" id="ARBA00023008"/>
    </source>
</evidence>
<feature type="domain" description="Blue (type 1) copper" evidence="4">
    <location>
        <begin position="245"/>
        <end position="312"/>
    </location>
</feature>
<feature type="region of interest" description="Disordered" evidence="3">
    <location>
        <begin position="32"/>
        <end position="62"/>
    </location>
</feature>
<sequence length="312" mass="33194">MSNNITSCTRRTVLQLAGVAVAGGSLAGCLDDSVSDDGEDPTNAGTIESDDNSTDASDGDAGAADIQGIELAPGTHIDLSGQTTHWEGVAPAALEGEWNPTLILQKGEEYTIGWSDGDGAKHNLEIWNDGDEVVDDLTTELVAEPGDDQRLEFTASGELAKYRCNPHPQMEGEIVIVDADGTVMESENTDADETTDSAGKTIELEPGADIRFSGQTAHWEGIAPSALEGVENPTLVMQEGERYSIGWTEGDGVMHNLQIRNDSDEVVDDLTTGDPVTDPGEQQILEFTASSEMTQYACHPHETTMIGSIRVE</sequence>
<dbReference type="InterPro" id="IPR000923">
    <property type="entry name" value="BlueCu_1"/>
</dbReference>
<organism evidence="5 6">
    <name type="scientific">Haloarchaeobius amylolyticus</name>
    <dbReference type="NCBI Taxonomy" id="1198296"/>
    <lineage>
        <taxon>Archaea</taxon>
        <taxon>Methanobacteriati</taxon>
        <taxon>Methanobacteriota</taxon>
        <taxon>Stenosarchaea group</taxon>
        <taxon>Halobacteria</taxon>
        <taxon>Halobacteriales</taxon>
        <taxon>Halorubellaceae</taxon>
        <taxon>Haloarchaeobius</taxon>
    </lineage>
</organism>
<evidence type="ECO:0000256" key="3">
    <source>
        <dbReference type="SAM" id="MobiDB-lite"/>
    </source>
</evidence>
<evidence type="ECO:0000313" key="6">
    <source>
        <dbReference type="Proteomes" id="UP001597076"/>
    </source>
</evidence>
<dbReference type="InterPro" id="IPR008972">
    <property type="entry name" value="Cupredoxin"/>
</dbReference>
<dbReference type="RefSeq" id="WP_390289753.1">
    <property type="nucleotide sequence ID" value="NZ_JBHUDI010000011.1"/>
</dbReference>
<dbReference type="Pfam" id="PF00127">
    <property type="entry name" value="Copper-bind"/>
    <property type="match status" value="2"/>
</dbReference>
<protein>
    <submittedName>
        <fullName evidence="5">Plastocyanin/azurin family copper-binding protein</fullName>
    </submittedName>
</protein>
<dbReference type="InterPro" id="IPR006311">
    <property type="entry name" value="TAT_signal"/>
</dbReference>
<accession>A0ABD6BKI0</accession>
<evidence type="ECO:0000259" key="4">
    <source>
        <dbReference type="Pfam" id="PF00127"/>
    </source>
</evidence>
<dbReference type="Gene3D" id="2.60.40.420">
    <property type="entry name" value="Cupredoxins - blue copper proteins"/>
    <property type="match status" value="2"/>
</dbReference>
<evidence type="ECO:0000256" key="1">
    <source>
        <dbReference type="ARBA" id="ARBA00022723"/>
    </source>
</evidence>
<comment type="caution">
    <text evidence="5">The sequence shown here is derived from an EMBL/GenBank/DDBJ whole genome shotgun (WGS) entry which is preliminary data.</text>
</comment>
<dbReference type="Proteomes" id="UP001597076">
    <property type="component" value="Unassembled WGS sequence"/>
</dbReference>